<evidence type="ECO:0000256" key="1">
    <source>
        <dbReference type="SAM" id="MobiDB-lite"/>
    </source>
</evidence>
<feature type="compositionally biased region" description="Low complexity" evidence="1">
    <location>
        <begin position="164"/>
        <end position="178"/>
    </location>
</feature>
<organism evidence="2 3">
    <name type="scientific">Kingdonia uniflora</name>
    <dbReference type="NCBI Taxonomy" id="39325"/>
    <lineage>
        <taxon>Eukaryota</taxon>
        <taxon>Viridiplantae</taxon>
        <taxon>Streptophyta</taxon>
        <taxon>Embryophyta</taxon>
        <taxon>Tracheophyta</taxon>
        <taxon>Spermatophyta</taxon>
        <taxon>Magnoliopsida</taxon>
        <taxon>Ranunculales</taxon>
        <taxon>Circaeasteraceae</taxon>
        <taxon>Kingdonia</taxon>
    </lineage>
</organism>
<feature type="region of interest" description="Disordered" evidence="1">
    <location>
        <begin position="159"/>
        <end position="205"/>
    </location>
</feature>
<dbReference type="AlphaFoldDB" id="A0A7J7NM45"/>
<evidence type="ECO:0000313" key="3">
    <source>
        <dbReference type="Proteomes" id="UP000541444"/>
    </source>
</evidence>
<protein>
    <submittedName>
        <fullName evidence="2">Uncharacterized protein</fullName>
    </submittedName>
</protein>
<dbReference type="Proteomes" id="UP000541444">
    <property type="component" value="Unassembled WGS sequence"/>
</dbReference>
<dbReference type="EMBL" id="JACGCM010000697">
    <property type="protein sequence ID" value="KAF6168301.1"/>
    <property type="molecule type" value="Genomic_DNA"/>
</dbReference>
<gene>
    <name evidence="2" type="ORF">GIB67_018141</name>
</gene>
<name>A0A7J7NM45_9MAGN</name>
<accession>A0A7J7NM45</accession>
<sequence length="277" mass="31364">MARFISLRVIGKILKLQTMSIMIQNRKNELAICFTMPSKNKKAQKEVTDYPSQYTPKQANLLNGEKLHTYLALCKREFETTKDAGFGLLKISWAKFHLTSRPKSKYSKENDAHKIYQGLNGENDFKRREAYKILAQKPRWDNLRDDGLNHAVNIPRNVVRRTSDNSSLGNSVGSNNLSEDPDGPLTPQSAGPNSDLDGSLYEGGSSPIGQKLYRKNLASQKPMEGVATSGSGIQIILDELRLEKIQAKEEEYKQYNTGKPKWIWSNQRKIAKSWSKT</sequence>
<proteinExistence type="predicted"/>
<keyword evidence="3" id="KW-1185">Reference proteome</keyword>
<comment type="caution">
    <text evidence="2">The sequence shown here is derived from an EMBL/GenBank/DDBJ whole genome shotgun (WGS) entry which is preliminary data.</text>
</comment>
<evidence type="ECO:0000313" key="2">
    <source>
        <dbReference type="EMBL" id="KAF6168301.1"/>
    </source>
</evidence>
<reference evidence="2 3" key="1">
    <citation type="journal article" date="2020" name="IScience">
        <title>Genome Sequencing of the Endangered Kingdonia uniflora (Circaeasteraceae, Ranunculales) Reveals Potential Mechanisms of Evolutionary Specialization.</title>
        <authorList>
            <person name="Sun Y."/>
            <person name="Deng T."/>
            <person name="Zhang A."/>
            <person name="Moore M.J."/>
            <person name="Landis J.B."/>
            <person name="Lin N."/>
            <person name="Zhang H."/>
            <person name="Zhang X."/>
            <person name="Huang J."/>
            <person name="Zhang X."/>
            <person name="Sun H."/>
            <person name="Wang H."/>
        </authorList>
    </citation>
    <scope>NUCLEOTIDE SEQUENCE [LARGE SCALE GENOMIC DNA]</scope>
    <source>
        <strain evidence="2">TB1705</strain>
        <tissue evidence="2">Leaf</tissue>
    </source>
</reference>